<dbReference type="SUPFAM" id="SSF50022">
    <property type="entry name" value="ISP domain"/>
    <property type="match status" value="1"/>
</dbReference>
<evidence type="ECO:0000259" key="5">
    <source>
        <dbReference type="PROSITE" id="PS51296"/>
    </source>
</evidence>
<dbReference type="Gene3D" id="2.102.10.10">
    <property type="entry name" value="Rieske [2Fe-2S] iron-sulphur domain"/>
    <property type="match status" value="1"/>
</dbReference>
<evidence type="ECO:0000256" key="3">
    <source>
        <dbReference type="ARBA" id="ARBA00023004"/>
    </source>
</evidence>
<proteinExistence type="predicted"/>
<evidence type="ECO:0000256" key="4">
    <source>
        <dbReference type="ARBA" id="ARBA00023014"/>
    </source>
</evidence>
<dbReference type="PANTHER" id="PTHR21496:SF23">
    <property type="entry name" value="3-PHENYLPROPIONATE_CINNAMIC ACID DIOXYGENASE FERREDOXIN SUBUNIT"/>
    <property type="match status" value="1"/>
</dbReference>
<reference evidence="6" key="1">
    <citation type="submission" date="2020-10" db="EMBL/GenBank/DDBJ databases">
        <title>Taxonomic study of unclassified bacteria belonging to the class Ktedonobacteria.</title>
        <authorList>
            <person name="Yabe S."/>
            <person name="Wang C.M."/>
            <person name="Zheng Y."/>
            <person name="Sakai Y."/>
            <person name="Cavaletti L."/>
            <person name="Monciardini P."/>
            <person name="Donadio S."/>
        </authorList>
    </citation>
    <scope>NUCLEOTIDE SEQUENCE</scope>
    <source>
        <strain evidence="6">ID150040</strain>
    </source>
</reference>
<dbReference type="InterPro" id="IPR017941">
    <property type="entry name" value="Rieske_2Fe-2S"/>
</dbReference>
<keyword evidence="7" id="KW-1185">Reference proteome</keyword>
<feature type="domain" description="Rieske" evidence="5">
    <location>
        <begin position="3"/>
        <end position="116"/>
    </location>
</feature>
<evidence type="ECO:0000256" key="1">
    <source>
        <dbReference type="ARBA" id="ARBA00022714"/>
    </source>
</evidence>
<dbReference type="GO" id="GO:0046872">
    <property type="term" value="F:metal ion binding"/>
    <property type="evidence" value="ECO:0007669"/>
    <property type="project" value="UniProtKB-KW"/>
</dbReference>
<evidence type="ECO:0000256" key="2">
    <source>
        <dbReference type="ARBA" id="ARBA00022723"/>
    </source>
</evidence>
<evidence type="ECO:0000313" key="7">
    <source>
        <dbReference type="Proteomes" id="UP000597444"/>
    </source>
</evidence>
<name>A0A8J3N2I1_9CHLR</name>
<keyword evidence="4" id="KW-0411">Iron-sulfur</keyword>
<comment type="caution">
    <text evidence="6">The sequence shown here is derived from an EMBL/GenBank/DDBJ whole genome shotgun (WGS) entry which is preliminary data.</text>
</comment>
<dbReference type="CDD" id="cd03467">
    <property type="entry name" value="Rieske"/>
    <property type="match status" value="1"/>
</dbReference>
<dbReference type="PANTHER" id="PTHR21496">
    <property type="entry name" value="FERREDOXIN-RELATED"/>
    <property type="match status" value="1"/>
</dbReference>
<keyword evidence="2" id="KW-0479">Metal-binding</keyword>
<accession>A0A8J3N2I1</accession>
<keyword evidence="3" id="KW-0408">Iron</keyword>
<dbReference type="GO" id="GO:0016705">
    <property type="term" value="F:oxidoreductase activity, acting on paired donors, with incorporation or reduction of molecular oxygen"/>
    <property type="evidence" value="ECO:0007669"/>
    <property type="project" value="UniProtKB-ARBA"/>
</dbReference>
<dbReference type="AlphaFoldDB" id="A0A8J3N2I1"/>
<dbReference type="Pfam" id="PF00355">
    <property type="entry name" value="Rieske"/>
    <property type="match status" value="1"/>
</dbReference>
<organism evidence="6 7">
    <name type="scientific">Reticulibacter mediterranei</name>
    <dbReference type="NCBI Taxonomy" id="2778369"/>
    <lineage>
        <taxon>Bacteria</taxon>
        <taxon>Bacillati</taxon>
        <taxon>Chloroflexota</taxon>
        <taxon>Ktedonobacteria</taxon>
        <taxon>Ktedonobacterales</taxon>
        <taxon>Reticulibacteraceae</taxon>
        <taxon>Reticulibacter</taxon>
    </lineage>
</organism>
<sequence>MRYRVCHIEDIPRGEKRSYTIKNLPIVVVHSKQGEFHAIYGRCPHQHAALGDGALVGETRASQPGEAFHYEREGELLRCPWHGFSFDVTNGTCVAAPERLRVKTYALTVDNQELFLEV</sequence>
<keyword evidence="1" id="KW-0001">2Fe-2S</keyword>
<dbReference type="RefSeq" id="WP_220206256.1">
    <property type="nucleotide sequence ID" value="NZ_BNJK01000001.1"/>
</dbReference>
<dbReference type="EMBL" id="BNJK01000001">
    <property type="protein sequence ID" value="GHO95587.1"/>
    <property type="molecule type" value="Genomic_DNA"/>
</dbReference>
<dbReference type="GO" id="GO:0051537">
    <property type="term" value="F:2 iron, 2 sulfur cluster binding"/>
    <property type="evidence" value="ECO:0007669"/>
    <property type="project" value="UniProtKB-KW"/>
</dbReference>
<gene>
    <name evidence="6" type="ORF">KSF_056350</name>
</gene>
<dbReference type="InterPro" id="IPR036922">
    <property type="entry name" value="Rieske_2Fe-2S_sf"/>
</dbReference>
<protein>
    <recommendedName>
        <fullName evidence="5">Rieske domain-containing protein</fullName>
    </recommendedName>
</protein>
<dbReference type="PROSITE" id="PS51296">
    <property type="entry name" value="RIESKE"/>
    <property type="match status" value="1"/>
</dbReference>
<evidence type="ECO:0000313" key="6">
    <source>
        <dbReference type="EMBL" id="GHO95587.1"/>
    </source>
</evidence>
<dbReference type="Proteomes" id="UP000597444">
    <property type="component" value="Unassembled WGS sequence"/>
</dbReference>
<dbReference type="GO" id="GO:0004497">
    <property type="term" value="F:monooxygenase activity"/>
    <property type="evidence" value="ECO:0007669"/>
    <property type="project" value="UniProtKB-ARBA"/>
</dbReference>